<evidence type="ECO:0000259" key="5">
    <source>
        <dbReference type="PROSITE" id="PS50931"/>
    </source>
</evidence>
<dbReference type="GO" id="GO:0000976">
    <property type="term" value="F:transcription cis-regulatory region binding"/>
    <property type="evidence" value="ECO:0007669"/>
    <property type="project" value="TreeGrafter"/>
</dbReference>
<dbReference type="Pfam" id="PF00126">
    <property type="entry name" value="HTH_1"/>
    <property type="match status" value="1"/>
</dbReference>
<dbReference type="GO" id="GO:0003700">
    <property type="term" value="F:DNA-binding transcription factor activity"/>
    <property type="evidence" value="ECO:0007669"/>
    <property type="project" value="InterPro"/>
</dbReference>
<dbReference type="PROSITE" id="PS50931">
    <property type="entry name" value="HTH_LYSR"/>
    <property type="match status" value="1"/>
</dbReference>
<dbReference type="Proteomes" id="UP000247523">
    <property type="component" value="Unassembled WGS sequence"/>
</dbReference>
<keyword evidence="4" id="KW-0804">Transcription</keyword>
<keyword evidence="2" id="KW-0805">Transcription regulation</keyword>
<dbReference type="RefSeq" id="WP_094377020.1">
    <property type="nucleotide sequence ID" value="NZ_NOKA02000166.1"/>
</dbReference>
<dbReference type="PANTHER" id="PTHR30126">
    <property type="entry name" value="HTH-TYPE TRANSCRIPTIONAL REGULATOR"/>
    <property type="match status" value="1"/>
</dbReference>
<organism evidence="6 9">
    <name type="scientific">Lachnotalea glycerini</name>
    <dbReference type="NCBI Taxonomy" id="1763509"/>
    <lineage>
        <taxon>Bacteria</taxon>
        <taxon>Bacillati</taxon>
        <taxon>Bacillota</taxon>
        <taxon>Clostridia</taxon>
        <taxon>Lachnospirales</taxon>
        <taxon>Lachnospiraceae</taxon>
        <taxon>Lachnotalea</taxon>
    </lineage>
</organism>
<feature type="domain" description="HTH lysR-type" evidence="5">
    <location>
        <begin position="1"/>
        <end position="58"/>
    </location>
</feature>
<dbReference type="OrthoDB" id="119203at2"/>
<accession>A0A255IHV4</accession>
<reference evidence="7 8" key="1">
    <citation type="journal article" date="2017" name="Genome Announc.">
        <title>Draft Genome Sequence of a Sporulating and Motile Strain of Lachnotalea glycerini Isolated from Water in Quebec City, Canada.</title>
        <authorList>
            <person name="Maheux A.F."/>
            <person name="Boudreau D.K."/>
            <person name="Berube E."/>
            <person name="Boissinot M."/>
            <person name="Raymond F."/>
            <person name="Brodeur S."/>
            <person name="Corbeil J."/>
            <person name="Isabel S."/>
            <person name="Omar R.F."/>
            <person name="Bergeron M.G."/>
        </authorList>
    </citation>
    <scope>NUCLEOTIDE SEQUENCE [LARGE SCALE GENOMIC DNA]</scope>
    <source>
        <strain evidence="7 8">CCRI-19302</strain>
    </source>
</reference>
<reference evidence="6 9" key="2">
    <citation type="submission" date="2018-05" db="EMBL/GenBank/DDBJ databases">
        <title>Genomic Encyclopedia of Type Strains, Phase IV (KMG-IV): sequencing the most valuable type-strain genomes for metagenomic binning, comparative biology and taxonomic classification.</title>
        <authorList>
            <person name="Goeker M."/>
        </authorList>
    </citation>
    <scope>NUCLEOTIDE SEQUENCE [LARGE SCALE GENOMIC DNA]</scope>
    <source>
        <strain evidence="6 9">DSM 28816</strain>
    </source>
</reference>
<evidence type="ECO:0000256" key="2">
    <source>
        <dbReference type="ARBA" id="ARBA00023015"/>
    </source>
</evidence>
<dbReference type="InterPro" id="IPR005119">
    <property type="entry name" value="LysR_subst-bd"/>
</dbReference>
<evidence type="ECO:0000256" key="1">
    <source>
        <dbReference type="ARBA" id="ARBA00009437"/>
    </source>
</evidence>
<comment type="similarity">
    <text evidence="1">Belongs to the LysR transcriptional regulatory family.</text>
</comment>
<dbReference type="Gene3D" id="3.40.190.290">
    <property type="match status" value="1"/>
</dbReference>
<evidence type="ECO:0000256" key="4">
    <source>
        <dbReference type="ARBA" id="ARBA00023163"/>
    </source>
</evidence>
<dbReference type="InterPro" id="IPR036390">
    <property type="entry name" value="WH_DNA-bd_sf"/>
</dbReference>
<dbReference type="SUPFAM" id="SSF46785">
    <property type="entry name" value="Winged helix' DNA-binding domain"/>
    <property type="match status" value="1"/>
</dbReference>
<dbReference type="FunFam" id="1.10.10.10:FF:000001">
    <property type="entry name" value="LysR family transcriptional regulator"/>
    <property type="match status" value="1"/>
</dbReference>
<dbReference type="Gene3D" id="1.10.10.10">
    <property type="entry name" value="Winged helix-like DNA-binding domain superfamily/Winged helix DNA-binding domain"/>
    <property type="match status" value="1"/>
</dbReference>
<dbReference type="InterPro" id="IPR036388">
    <property type="entry name" value="WH-like_DNA-bd_sf"/>
</dbReference>
<dbReference type="CDD" id="cd05466">
    <property type="entry name" value="PBP2_LTTR_substrate"/>
    <property type="match status" value="1"/>
</dbReference>
<dbReference type="Proteomes" id="UP000216411">
    <property type="component" value="Unassembled WGS sequence"/>
</dbReference>
<gene>
    <name evidence="6" type="ORF">C8E03_103123</name>
    <name evidence="7" type="ORF">CG710_021905</name>
</gene>
<dbReference type="InterPro" id="IPR000847">
    <property type="entry name" value="LysR_HTH_N"/>
</dbReference>
<evidence type="ECO:0000313" key="7">
    <source>
        <dbReference type="EMBL" id="RDY26164.1"/>
    </source>
</evidence>
<evidence type="ECO:0000313" key="6">
    <source>
        <dbReference type="EMBL" id="PXV91566.1"/>
    </source>
</evidence>
<dbReference type="AlphaFoldDB" id="A0A255IHV4"/>
<dbReference type="PRINTS" id="PR00039">
    <property type="entry name" value="HTHLYSR"/>
</dbReference>
<dbReference type="PANTHER" id="PTHR30126:SF40">
    <property type="entry name" value="HTH-TYPE TRANSCRIPTIONAL REGULATOR GLTR"/>
    <property type="match status" value="1"/>
</dbReference>
<sequence length="294" mass="34143">MEIRQLNTFVKIVQLQSFSKAAQELGYSQSAVTIQIGLLEQELNTRLFDRMGKCITLTPPGKQFLHYANNVLKEIHEAKSALGKPDALERTLHIGTIESLCFFKFPSLLQYFYKNHPQISIKITTDSPKKLIHMMEHNQVDIIYILDYPIYNSNWVKVMERQEYIVFVSSPLFSLSKSPMVSLSDLMDKPFFLTEKEDNYRHALDQHLASKNMEIKPFLEAGNTEFIINMVKNNLGLSFLPHFAVSQSVNNNELSILNITDFKMSMSRQIFYHKDKWMTEEMQEFIRLANLGMV</sequence>
<dbReference type="EMBL" id="QICS01000003">
    <property type="protein sequence ID" value="PXV91566.1"/>
    <property type="molecule type" value="Genomic_DNA"/>
</dbReference>
<proteinExistence type="inferred from homology"/>
<keyword evidence="3 6" id="KW-0238">DNA-binding</keyword>
<dbReference type="EMBL" id="NOKA02000166">
    <property type="protein sequence ID" value="RDY26164.1"/>
    <property type="molecule type" value="Genomic_DNA"/>
</dbReference>
<evidence type="ECO:0000256" key="3">
    <source>
        <dbReference type="ARBA" id="ARBA00023125"/>
    </source>
</evidence>
<name>A0A255IHV4_9FIRM</name>
<comment type="caution">
    <text evidence="6">The sequence shown here is derived from an EMBL/GenBank/DDBJ whole genome shotgun (WGS) entry which is preliminary data.</text>
</comment>
<reference evidence="7" key="3">
    <citation type="submission" date="2018-07" db="EMBL/GenBank/DDBJ databases">
        <authorList>
            <person name="Quirk P.G."/>
            <person name="Krulwich T.A."/>
        </authorList>
    </citation>
    <scope>NUCLEOTIDE SEQUENCE</scope>
    <source>
        <strain evidence="7">CCRI-19302</strain>
    </source>
</reference>
<keyword evidence="8" id="KW-1185">Reference proteome</keyword>
<dbReference type="Pfam" id="PF03466">
    <property type="entry name" value="LysR_substrate"/>
    <property type="match status" value="1"/>
</dbReference>
<evidence type="ECO:0000313" key="9">
    <source>
        <dbReference type="Proteomes" id="UP000247523"/>
    </source>
</evidence>
<evidence type="ECO:0000313" key="8">
    <source>
        <dbReference type="Proteomes" id="UP000216411"/>
    </source>
</evidence>
<dbReference type="SUPFAM" id="SSF53850">
    <property type="entry name" value="Periplasmic binding protein-like II"/>
    <property type="match status" value="1"/>
</dbReference>
<protein>
    <submittedName>
        <fullName evidence="6">DNA-binding transcriptional LysR family regulator</fullName>
    </submittedName>
    <submittedName>
        <fullName evidence="7">LysR family transcriptional regulator</fullName>
    </submittedName>
</protein>